<dbReference type="InterPro" id="IPR053037">
    <property type="entry name" value="Pericyclase_pydY-like"/>
</dbReference>
<protein>
    <submittedName>
        <fullName evidence="1">Uncharacterized protein</fullName>
    </submittedName>
</protein>
<dbReference type="PANTHER" id="PTHR38115:SF1">
    <property type="entry name" value="LIPOCALIN-LIKE DOMAIN-CONTAINING PROTEIN"/>
    <property type="match status" value="1"/>
</dbReference>
<dbReference type="EMBL" id="JAVFHQ010000002">
    <property type="protein sequence ID" value="KAK4550191.1"/>
    <property type="molecule type" value="Genomic_DNA"/>
</dbReference>
<accession>A0AAV9JYG6</accession>
<dbReference type="PANTHER" id="PTHR38115">
    <property type="entry name" value="LIPOCALIN-LIKE DOMAIN-CONTAINING PROTEIN"/>
    <property type="match status" value="1"/>
</dbReference>
<evidence type="ECO:0000313" key="1">
    <source>
        <dbReference type="EMBL" id="KAK4550191.1"/>
    </source>
</evidence>
<keyword evidence="2" id="KW-1185">Reference proteome</keyword>
<proteinExistence type="predicted"/>
<reference evidence="1 2" key="1">
    <citation type="submission" date="2021-11" db="EMBL/GenBank/DDBJ databases">
        <title>Black yeast isolated from Biological Soil Crust.</title>
        <authorList>
            <person name="Kurbessoian T."/>
        </authorList>
    </citation>
    <scope>NUCLEOTIDE SEQUENCE [LARGE SCALE GENOMIC DNA]</scope>
    <source>
        <strain evidence="1 2">CCFEE 5522</strain>
    </source>
</reference>
<dbReference type="AlphaFoldDB" id="A0AAV9JYG6"/>
<gene>
    <name evidence="1" type="ORF">LTR36_003158</name>
</gene>
<name>A0AAV9JYG6_9PEZI</name>
<sequence>MAVPASVTTKDMSGTYTLNKTLSDSSQAVLKMQNIGFIVRQAAQYSTVTATLKQYTDDRGVVHLDQDQVSTGGIRNIEERTLDGVSGERTNSIWGKVRGVTRLTKLSELEDDYLKEGWSQDCIDGDLIYSVNESDTNGWRAVQVYGFADVGGERKHVRRVVTTKGEQVEKIRLVYDWKV</sequence>
<organism evidence="1 2">
    <name type="scientific">Oleoguttula mirabilis</name>
    <dbReference type="NCBI Taxonomy" id="1507867"/>
    <lineage>
        <taxon>Eukaryota</taxon>
        <taxon>Fungi</taxon>
        <taxon>Dikarya</taxon>
        <taxon>Ascomycota</taxon>
        <taxon>Pezizomycotina</taxon>
        <taxon>Dothideomycetes</taxon>
        <taxon>Dothideomycetidae</taxon>
        <taxon>Mycosphaerellales</taxon>
        <taxon>Teratosphaeriaceae</taxon>
        <taxon>Oleoguttula</taxon>
    </lineage>
</organism>
<comment type="caution">
    <text evidence="1">The sequence shown here is derived from an EMBL/GenBank/DDBJ whole genome shotgun (WGS) entry which is preliminary data.</text>
</comment>
<evidence type="ECO:0000313" key="2">
    <source>
        <dbReference type="Proteomes" id="UP001324427"/>
    </source>
</evidence>
<dbReference type="Proteomes" id="UP001324427">
    <property type="component" value="Unassembled WGS sequence"/>
</dbReference>